<dbReference type="OrthoDB" id="9781431at2"/>
<dbReference type="SUPFAM" id="SSF52833">
    <property type="entry name" value="Thioredoxin-like"/>
    <property type="match status" value="1"/>
</dbReference>
<dbReference type="Gene3D" id="1.20.1050.10">
    <property type="match status" value="1"/>
</dbReference>
<proteinExistence type="predicted"/>
<evidence type="ECO:0000313" key="6">
    <source>
        <dbReference type="Proteomes" id="UP000681131"/>
    </source>
</evidence>
<dbReference type="InterPro" id="IPR040079">
    <property type="entry name" value="Glutathione_S-Trfase"/>
</dbReference>
<evidence type="ECO:0000313" key="5">
    <source>
        <dbReference type="Proteomes" id="UP000251120"/>
    </source>
</evidence>
<dbReference type="SFLD" id="SFLDG00358">
    <property type="entry name" value="Main_(cytGST)"/>
    <property type="match status" value="1"/>
</dbReference>
<dbReference type="PANTHER" id="PTHR43968:SF6">
    <property type="entry name" value="GLUTATHIONE S-TRANSFERASE OMEGA"/>
    <property type="match status" value="1"/>
</dbReference>
<dbReference type="Pfam" id="PF13417">
    <property type="entry name" value="GST_N_3"/>
    <property type="match status" value="1"/>
</dbReference>
<dbReference type="PANTHER" id="PTHR43968">
    <property type="match status" value="1"/>
</dbReference>
<dbReference type="RefSeq" id="WP_112870429.1">
    <property type="nucleotide sequence ID" value="NZ_CP021781.1"/>
</dbReference>
<sequence length="209" mass="23882">MKVILYTAKYCPYSLRARIALAEKKMAMETVEAGDLTPEMQKKVSPNGLFPVLKEKGYSINNRRSLLVYIDERFPAPGLLPSVVNDRIKIRQSLSKIDNEWYPVLDKIREVRTNKLKLKTIFKDLKDSLLTIEKAFAETDYFISSSFTLADCYIAAYIISLEAEGFVIDESFGAIHEYKKRVFARDSVRKANIKGNANDSLLKTLRAQK</sequence>
<dbReference type="SFLD" id="SFLDS00019">
    <property type="entry name" value="Glutathione_Transferase_(cytos"/>
    <property type="match status" value="1"/>
</dbReference>
<dbReference type="Pfam" id="PF00043">
    <property type="entry name" value="GST_C"/>
    <property type="match status" value="1"/>
</dbReference>
<organism evidence="3 5">
    <name type="scientific">Francisella adeliensis</name>
    <dbReference type="NCBI Taxonomy" id="2007306"/>
    <lineage>
        <taxon>Bacteria</taxon>
        <taxon>Pseudomonadati</taxon>
        <taxon>Pseudomonadota</taxon>
        <taxon>Gammaproteobacteria</taxon>
        <taxon>Thiotrichales</taxon>
        <taxon>Francisellaceae</taxon>
        <taxon>Francisella</taxon>
    </lineage>
</organism>
<dbReference type="InterPro" id="IPR004045">
    <property type="entry name" value="Glutathione_S-Trfase_N"/>
</dbReference>
<feature type="domain" description="GST N-terminal" evidence="1">
    <location>
        <begin position="1"/>
        <end position="78"/>
    </location>
</feature>
<dbReference type="EMBL" id="CP043424">
    <property type="protein sequence ID" value="QIW12495.1"/>
    <property type="molecule type" value="Genomic_DNA"/>
</dbReference>
<dbReference type="GO" id="GO:0005737">
    <property type="term" value="C:cytoplasm"/>
    <property type="evidence" value="ECO:0007669"/>
    <property type="project" value="TreeGrafter"/>
</dbReference>
<dbReference type="InterPro" id="IPR050983">
    <property type="entry name" value="GST_Omega/HSP26"/>
</dbReference>
<evidence type="ECO:0000259" key="2">
    <source>
        <dbReference type="PROSITE" id="PS50405"/>
    </source>
</evidence>
<dbReference type="PROSITE" id="PS50405">
    <property type="entry name" value="GST_CTER"/>
    <property type="match status" value="1"/>
</dbReference>
<dbReference type="CDD" id="cd00570">
    <property type="entry name" value="GST_N_family"/>
    <property type="match status" value="1"/>
</dbReference>
<dbReference type="AlphaFoldDB" id="A0A2Z4XZG3"/>
<dbReference type="InterPro" id="IPR036282">
    <property type="entry name" value="Glutathione-S-Trfase_C_sf"/>
</dbReference>
<dbReference type="Proteomes" id="UP000681131">
    <property type="component" value="Chromosome"/>
</dbReference>
<dbReference type="Gene3D" id="3.40.30.10">
    <property type="entry name" value="Glutaredoxin"/>
    <property type="match status" value="1"/>
</dbReference>
<evidence type="ECO:0000259" key="1">
    <source>
        <dbReference type="PROSITE" id="PS50404"/>
    </source>
</evidence>
<dbReference type="SUPFAM" id="SSF47616">
    <property type="entry name" value="GST C-terminal domain-like"/>
    <property type="match status" value="1"/>
</dbReference>
<accession>A0A2Z4XZG3</accession>
<dbReference type="Proteomes" id="UP000251120">
    <property type="component" value="Chromosome"/>
</dbReference>
<evidence type="ECO:0000313" key="4">
    <source>
        <dbReference type="EMBL" id="QIW12495.1"/>
    </source>
</evidence>
<feature type="domain" description="GST C-terminal" evidence="2">
    <location>
        <begin position="83"/>
        <end position="209"/>
    </location>
</feature>
<keyword evidence="6" id="KW-1185">Reference proteome</keyword>
<dbReference type="KEGG" id="fad:CDH04_07465"/>
<dbReference type="EMBL" id="CP021781">
    <property type="protein sequence ID" value="AXA34251.1"/>
    <property type="molecule type" value="Genomic_DNA"/>
</dbReference>
<dbReference type="InterPro" id="IPR004046">
    <property type="entry name" value="GST_C"/>
</dbReference>
<reference evidence="4 6" key="2">
    <citation type="submission" date="2019-08" db="EMBL/GenBank/DDBJ databases">
        <title>Complete genome sequences of Francisella adeliensis (FSC1325 and FSC1326).</title>
        <authorList>
            <person name="Ohrman C."/>
            <person name="Uneklint I."/>
            <person name="Vallesi A."/>
            <person name="Karlsson L."/>
            <person name="Sjodin A."/>
        </authorList>
    </citation>
    <scope>NUCLEOTIDE SEQUENCE [LARGE SCALE GENOMIC DNA]</scope>
    <source>
        <strain evidence="4 6">FSC1325</strain>
    </source>
</reference>
<reference evidence="3 5" key="1">
    <citation type="submission" date="2017-06" db="EMBL/GenBank/DDBJ databases">
        <title>Complete genome of Francisella adeliensis.</title>
        <authorList>
            <person name="Vallesi A."/>
            <person name="Sjodin A."/>
        </authorList>
    </citation>
    <scope>NUCLEOTIDE SEQUENCE [LARGE SCALE GENOMIC DNA]</scope>
    <source>
        <strain evidence="3 5">FDC440</strain>
    </source>
</reference>
<dbReference type="InterPro" id="IPR036249">
    <property type="entry name" value="Thioredoxin-like_sf"/>
</dbReference>
<gene>
    <name evidence="3" type="ORF">CDH04_07465</name>
    <name evidence="4" type="ORF">FZC43_07470</name>
</gene>
<name>A0A2Z4XZG3_9GAMM</name>
<evidence type="ECO:0000313" key="3">
    <source>
        <dbReference type="EMBL" id="AXA34251.1"/>
    </source>
</evidence>
<protein>
    <submittedName>
        <fullName evidence="4">Glutathione S-transferase</fullName>
    </submittedName>
    <submittedName>
        <fullName evidence="3">Starvation protein A</fullName>
    </submittedName>
</protein>
<dbReference type="PROSITE" id="PS50404">
    <property type="entry name" value="GST_NTER"/>
    <property type="match status" value="1"/>
</dbReference>
<dbReference type="InterPro" id="IPR010987">
    <property type="entry name" value="Glutathione-S-Trfase_C-like"/>
</dbReference>